<sequence length="136" mass="13833">MRALLPALVAFGMVAGAVPAAAAPKKGAAKAAPKSAPAAPGAADTTKSEHAVLYLKVLISALQSEQIKDEAKTALVGCLYDNPLSKITDSMDKVFAENADKVHREKPSEVLAVLTAVCGYKGDPTQPAPAAAPAGR</sequence>
<feature type="chain" id="PRO_5030759813" evidence="1">
    <location>
        <begin position="23"/>
        <end position="136"/>
    </location>
</feature>
<accession>A0A7X4GES5</accession>
<feature type="signal peptide" evidence="1">
    <location>
        <begin position="1"/>
        <end position="22"/>
    </location>
</feature>
<name>A0A7X4GES5_9SPHN</name>
<dbReference type="AlphaFoldDB" id="A0A7X4GES5"/>
<dbReference type="Proteomes" id="UP000465810">
    <property type="component" value="Unassembled WGS sequence"/>
</dbReference>
<evidence type="ECO:0000256" key="1">
    <source>
        <dbReference type="SAM" id="SignalP"/>
    </source>
</evidence>
<reference evidence="2 3" key="1">
    <citation type="submission" date="2019-12" db="EMBL/GenBank/DDBJ databases">
        <authorList>
            <person name="Feng G."/>
            <person name="Zhu H."/>
        </authorList>
    </citation>
    <scope>NUCLEOTIDE SEQUENCE [LARGE SCALE GENOMIC DNA]</scope>
    <source>
        <strain evidence="2 3">FGD1</strain>
    </source>
</reference>
<evidence type="ECO:0000313" key="2">
    <source>
        <dbReference type="EMBL" id="MYL96931.1"/>
    </source>
</evidence>
<dbReference type="RefSeq" id="WP_160984670.1">
    <property type="nucleotide sequence ID" value="NZ_WVTD01000002.1"/>
</dbReference>
<organism evidence="2 3">
    <name type="scientific">Novosphingobium silvae</name>
    <dbReference type="NCBI Taxonomy" id="2692619"/>
    <lineage>
        <taxon>Bacteria</taxon>
        <taxon>Pseudomonadati</taxon>
        <taxon>Pseudomonadota</taxon>
        <taxon>Alphaproteobacteria</taxon>
        <taxon>Sphingomonadales</taxon>
        <taxon>Sphingomonadaceae</taxon>
        <taxon>Novosphingobium</taxon>
    </lineage>
</organism>
<keyword evidence="1" id="KW-0732">Signal</keyword>
<gene>
    <name evidence="2" type="ORF">GR702_03970</name>
</gene>
<dbReference type="EMBL" id="WVTD01000002">
    <property type="protein sequence ID" value="MYL96931.1"/>
    <property type="molecule type" value="Genomic_DNA"/>
</dbReference>
<comment type="caution">
    <text evidence="2">The sequence shown here is derived from an EMBL/GenBank/DDBJ whole genome shotgun (WGS) entry which is preliminary data.</text>
</comment>
<keyword evidence="3" id="KW-1185">Reference proteome</keyword>
<evidence type="ECO:0000313" key="3">
    <source>
        <dbReference type="Proteomes" id="UP000465810"/>
    </source>
</evidence>
<protein>
    <submittedName>
        <fullName evidence="2">Uncharacterized protein</fullName>
    </submittedName>
</protein>
<proteinExistence type="predicted"/>